<dbReference type="EMBL" id="MU277216">
    <property type="protein sequence ID" value="KAI0060801.1"/>
    <property type="molecule type" value="Genomic_DNA"/>
</dbReference>
<sequence length="756" mass="84908">MDNAGWHALRRDARERENGGYPPARGPDGRYQPVEQILPMDENFIGGFNVSAPPSPIPPPLPPKDDIGAPPLLPQHDHQFQDGYRFSPPSPVVQGSRQPSLASYDASQLTHMSAVERSQNLRMARMNPYLQFMCGPLLRYDTVDEQGVWHGAAMVVTADAGSTYDPYPTLAYSWDPDHSTTFKKAHSNGRSVDLGPHPADPMSMYYAPGHAPDPSHQGPNVQRQQVPGQEIWVYVGNGGTFTFWRFHIQIPLGQQDMKVTYTINHGQELEFFVPGRNQTMRLATYSCNGFSAGVNPEDFRGPGFQSGYDPVWVDLLSKHAEQPFHALVGGGDQLYCDGLTREPELQDWVTMSKSEEKKQYPLTQEIMSAIDRFYFNHYCQVFRSGAFARANSSIPMVNMADDHDLVCAHVIDGFGSYPEDLQNSPIFNRIGARGYFFFLLFQCFINVEMDGLSDQPGVHWCRSLILGGQGPYVPFPSHSFLTYLGPTSWMLLLDCRAERKLEQVCSKEEYHKVFQRLEMLPPSTEHLIVQLGIPIAYPRMVFLETMLGSKFNPLVSLGRSGSLGLKGFVNKFNADAELLDDLNDHWTSRHHKAERNWFIEQLQHFALCHRTRITFLSGDVHCAAVGLLKTLVRGKKAQDLAPSSDHRYMINVVSSAIVNTPPPGGVLTMVGTLATKTHRTMHYTDTDETMIPIFQKEPDGSKPKSQYIMGRRNWCSVVFDPPSGDMVFDIRVEKTKGYGQTVGYTARAPAPRWNPT</sequence>
<evidence type="ECO:0000313" key="2">
    <source>
        <dbReference type="Proteomes" id="UP000814140"/>
    </source>
</evidence>
<accession>A0ACB8SYM0</accession>
<reference evidence="1" key="2">
    <citation type="journal article" date="2022" name="New Phytol.">
        <title>Evolutionary transition to the ectomycorrhizal habit in the genomes of a hyperdiverse lineage of mushroom-forming fungi.</title>
        <authorList>
            <person name="Looney B."/>
            <person name="Miyauchi S."/>
            <person name="Morin E."/>
            <person name="Drula E."/>
            <person name="Courty P.E."/>
            <person name="Kohler A."/>
            <person name="Kuo A."/>
            <person name="LaButti K."/>
            <person name="Pangilinan J."/>
            <person name="Lipzen A."/>
            <person name="Riley R."/>
            <person name="Andreopoulos W."/>
            <person name="He G."/>
            <person name="Johnson J."/>
            <person name="Nolan M."/>
            <person name="Tritt A."/>
            <person name="Barry K.W."/>
            <person name="Grigoriev I.V."/>
            <person name="Nagy L.G."/>
            <person name="Hibbett D."/>
            <person name="Henrissat B."/>
            <person name="Matheny P.B."/>
            <person name="Labbe J."/>
            <person name="Martin F.M."/>
        </authorList>
    </citation>
    <scope>NUCLEOTIDE SEQUENCE</scope>
    <source>
        <strain evidence="1">HHB10654</strain>
    </source>
</reference>
<gene>
    <name evidence="1" type="ORF">BV25DRAFT_1917361</name>
</gene>
<comment type="caution">
    <text evidence="1">The sequence shown here is derived from an EMBL/GenBank/DDBJ whole genome shotgun (WGS) entry which is preliminary data.</text>
</comment>
<keyword evidence="2" id="KW-1185">Reference proteome</keyword>
<dbReference type="Proteomes" id="UP000814140">
    <property type="component" value="Unassembled WGS sequence"/>
</dbReference>
<evidence type="ECO:0000313" key="1">
    <source>
        <dbReference type="EMBL" id="KAI0060801.1"/>
    </source>
</evidence>
<proteinExistence type="predicted"/>
<reference evidence="1" key="1">
    <citation type="submission" date="2021-03" db="EMBL/GenBank/DDBJ databases">
        <authorList>
            <consortium name="DOE Joint Genome Institute"/>
            <person name="Ahrendt S."/>
            <person name="Looney B.P."/>
            <person name="Miyauchi S."/>
            <person name="Morin E."/>
            <person name="Drula E."/>
            <person name="Courty P.E."/>
            <person name="Chicoki N."/>
            <person name="Fauchery L."/>
            <person name="Kohler A."/>
            <person name="Kuo A."/>
            <person name="Labutti K."/>
            <person name="Pangilinan J."/>
            <person name="Lipzen A."/>
            <person name="Riley R."/>
            <person name="Andreopoulos W."/>
            <person name="He G."/>
            <person name="Johnson J."/>
            <person name="Barry K.W."/>
            <person name="Grigoriev I.V."/>
            <person name="Nagy L."/>
            <person name="Hibbett D."/>
            <person name="Henrissat B."/>
            <person name="Matheny P.B."/>
            <person name="Labbe J."/>
            <person name="Martin F."/>
        </authorList>
    </citation>
    <scope>NUCLEOTIDE SEQUENCE</scope>
    <source>
        <strain evidence="1">HHB10654</strain>
    </source>
</reference>
<name>A0ACB8SYM0_9AGAM</name>
<protein>
    <submittedName>
        <fullName evidence="1">Uncharacterized protein</fullName>
    </submittedName>
</protein>
<organism evidence="1 2">
    <name type="scientific">Artomyces pyxidatus</name>
    <dbReference type="NCBI Taxonomy" id="48021"/>
    <lineage>
        <taxon>Eukaryota</taxon>
        <taxon>Fungi</taxon>
        <taxon>Dikarya</taxon>
        <taxon>Basidiomycota</taxon>
        <taxon>Agaricomycotina</taxon>
        <taxon>Agaricomycetes</taxon>
        <taxon>Russulales</taxon>
        <taxon>Auriscalpiaceae</taxon>
        <taxon>Artomyces</taxon>
    </lineage>
</organism>